<keyword evidence="3" id="KW-1185">Reference proteome</keyword>
<dbReference type="HOGENOM" id="CLU_083758_0_0_11"/>
<feature type="binding site" evidence="1">
    <location>
        <position position="43"/>
    </location>
    <ligand>
        <name>Zn(2+)</name>
        <dbReference type="ChEBI" id="CHEBI:29105"/>
    </ligand>
</feature>
<keyword evidence="1" id="KW-0479">Metal-binding</keyword>
<dbReference type="EMBL" id="CP001618">
    <property type="protein sequence ID" value="ACQ78397.1"/>
    <property type="molecule type" value="Genomic_DNA"/>
</dbReference>
<dbReference type="Pfam" id="PF03352">
    <property type="entry name" value="Adenine_glyco"/>
    <property type="match status" value="1"/>
</dbReference>
<organism evidence="2 3">
    <name type="scientific">Beutenbergia cavernae (strain ATCC BAA-8 / DSM 12333 / CCUG 43141 / JCM 11478 / NBRC 16432 / NCIMB 13614 / HKI 0122)</name>
    <dbReference type="NCBI Taxonomy" id="471853"/>
    <lineage>
        <taxon>Bacteria</taxon>
        <taxon>Bacillati</taxon>
        <taxon>Actinomycetota</taxon>
        <taxon>Actinomycetes</taxon>
        <taxon>Micrococcales</taxon>
        <taxon>Beutenbergiaceae</taxon>
        <taxon>Beutenbergia</taxon>
    </lineage>
</organism>
<dbReference type="InterPro" id="IPR052891">
    <property type="entry name" value="DNA-3mA_glycosylase"/>
</dbReference>
<evidence type="ECO:0000256" key="1">
    <source>
        <dbReference type="PIRSR" id="PIRSR605019-1"/>
    </source>
</evidence>
<evidence type="ECO:0000313" key="2">
    <source>
        <dbReference type="EMBL" id="ACQ78397.1"/>
    </source>
</evidence>
<dbReference type="KEGG" id="bcv:Bcav_0132"/>
<protein>
    <submittedName>
        <fullName evidence="2">DNA-3-methyladenine glycosylase I</fullName>
        <ecNumber evidence="2">3.2.2.20</ecNumber>
    </submittedName>
</protein>
<keyword evidence="2" id="KW-0378">Hydrolase</keyword>
<dbReference type="AlphaFoldDB" id="C5BV23"/>
<dbReference type="SUPFAM" id="SSF48150">
    <property type="entry name" value="DNA-glycosylase"/>
    <property type="match status" value="1"/>
</dbReference>
<dbReference type="Proteomes" id="UP000007962">
    <property type="component" value="Chromosome"/>
</dbReference>
<name>C5BV23_BEUC1</name>
<dbReference type="EC" id="3.2.2.20" evidence="2"/>
<dbReference type="STRING" id="471853.Bcav_0132"/>
<dbReference type="RefSeq" id="WP_012725177.1">
    <property type="nucleotide sequence ID" value="NC_012669.1"/>
</dbReference>
<keyword evidence="1" id="KW-0862">Zinc</keyword>
<dbReference type="GO" id="GO:0006284">
    <property type="term" value="P:base-excision repair"/>
    <property type="evidence" value="ECO:0007669"/>
    <property type="project" value="InterPro"/>
</dbReference>
<dbReference type="PANTHER" id="PTHR30037:SF4">
    <property type="entry name" value="DNA-3-METHYLADENINE GLYCOSYLASE I"/>
    <property type="match status" value="1"/>
</dbReference>
<dbReference type="eggNOG" id="COG2818">
    <property type="taxonomic scope" value="Bacteria"/>
</dbReference>
<feature type="binding site" evidence="1">
    <location>
        <position position="202"/>
    </location>
    <ligand>
        <name>Zn(2+)</name>
        <dbReference type="ChEBI" id="CHEBI:29105"/>
    </ligand>
</feature>
<sequence length="210" mass="22607">MTNTSPDDLRLDVGGIHTLRQADPPASGARCFGDGDPLYAAYHDTEWGVPFTDSPDERELFERLSLEAFQSGLSWITILRKRDAFRAAFAGFVPEVVATFDDDDVARHLADPGIVRNRLKVHATIANAHALAALHSEGGTLRALLEEHAPEPGPPPATFADVPPETPGSRALTKVLKKRGFAFVGPTTLYSTMEAVGIVNDHLAGCPTRA</sequence>
<feature type="binding site" evidence="1">
    <location>
        <position position="206"/>
    </location>
    <ligand>
        <name>Zn(2+)</name>
        <dbReference type="ChEBI" id="CHEBI:29105"/>
    </ligand>
</feature>
<dbReference type="InterPro" id="IPR005019">
    <property type="entry name" value="Adenine_glyco"/>
</dbReference>
<feature type="binding site" evidence="1">
    <location>
        <position position="31"/>
    </location>
    <ligand>
        <name>Zn(2+)</name>
        <dbReference type="ChEBI" id="CHEBI:29105"/>
    </ligand>
</feature>
<proteinExistence type="predicted"/>
<dbReference type="OrthoDB" id="9807664at2"/>
<dbReference type="GO" id="GO:0008725">
    <property type="term" value="F:DNA-3-methyladenine glycosylase activity"/>
    <property type="evidence" value="ECO:0007669"/>
    <property type="project" value="UniProtKB-EC"/>
</dbReference>
<keyword evidence="2" id="KW-0326">Glycosidase</keyword>
<evidence type="ECO:0000313" key="3">
    <source>
        <dbReference type="Proteomes" id="UP000007962"/>
    </source>
</evidence>
<gene>
    <name evidence="2" type="ordered locus">Bcav_0132</name>
</gene>
<dbReference type="GO" id="GO:0046872">
    <property type="term" value="F:metal ion binding"/>
    <property type="evidence" value="ECO:0007669"/>
    <property type="project" value="UniProtKB-KW"/>
</dbReference>
<reference evidence="2 3" key="1">
    <citation type="journal article" date="2009" name="Stand. Genomic Sci.">
        <title>Complete genome sequence of Beutenbergia cavernae type strain (HKI 0122).</title>
        <authorList>
            <person name="Land M."/>
            <person name="Pukall R."/>
            <person name="Abt B."/>
            <person name="Goker M."/>
            <person name="Rohde M."/>
            <person name="Glavina Del Rio T."/>
            <person name="Tice H."/>
            <person name="Copeland A."/>
            <person name="Cheng J.F."/>
            <person name="Lucas S."/>
            <person name="Chen F."/>
            <person name="Nolan M."/>
            <person name="Bruce D."/>
            <person name="Goodwin L."/>
            <person name="Pitluck S."/>
            <person name="Ivanova N."/>
            <person name="Mavromatis K."/>
            <person name="Ovchinnikova G."/>
            <person name="Pati A."/>
            <person name="Chen A."/>
            <person name="Palaniappan K."/>
            <person name="Hauser L."/>
            <person name="Chang Y.J."/>
            <person name="Jefferies C.C."/>
            <person name="Saunders E."/>
            <person name="Brettin T."/>
            <person name="Detter J.C."/>
            <person name="Han C."/>
            <person name="Chain P."/>
            <person name="Bristow J."/>
            <person name="Eisen J.A."/>
            <person name="Markowitz V."/>
            <person name="Hugenholtz P."/>
            <person name="Kyrpides N.C."/>
            <person name="Klenk H.P."/>
            <person name="Lapidus A."/>
        </authorList>
    </citation>
    <scope>NUCLEOTIDE SEQUENCE [LARGE SCALE GENOMIC DNA]</scope>
    <source>
        <strain evidence="3">ATCC BAA-8 / DSM 12333 / NBRC 16432</strain>
    </source>
</reference>
<dbReference type="Gene3D" id="1.10.340.30">
    <property type="entry name" value="Hypothetical protein, domain 2"/>
    <property type="match status" value="1"/>
</dbReference>
<dbReference type="PANTHER" id="PTHR30037">
    <property type="entry name" value="DNA-3-METHYLADENINE GLYCOSYLASE 1"/>
    <property type="match status" value="1"/>
</dbReference>
<accession>C5BV23</accession>
<dbReference type="InterPro" id="IPR011257">
    <property type="entry name" value="DNA_glycosylase"/>
</dbReference>